<dbReference type="Pfam" id="PF03479">
    <property type="entry name" value="PCC"/>
    <property type="match status" value="1"/>
</dbReference>
<evidence type="ECO:0000259" key="1">
    <source>
        <dbReference type="PROSITE" id="PS51742"/>
    </source>
</evidence>
<dbReference type="Gene3D" id="3.30.1330.80">
    <property type="entry name" value="Hypothetical protein, similar to alpha- acetolactate decarboxylase, domain 2"/>
    <property type="match status" value="1"/>
</dbReference>
<dbReference type="Proteomes" id="UP000674270">
    <property type="component" value="Unassembled WGS sequence"/>
</dbReference>
<dbReference type="GO" id="GO:0003677">
    <property type="term" value="F:DNA binding"/>
    <property type="evidence" value="ECO:0007669"/>
    <property type="project" value="UniProtKB-KW"/>
</dbReference>
<gene>
    <name evidence="2" type="ORF">J7T18_03005</name>
</gene>
<dbReference type="CDD" id="cd11378">
    <property type="entry name" value="DUF296"/>
    <property type="match status" value="1"/>
</dbReference>
<name>A0A8I2AMT3_9GAMM</name>
<dbReference type="PANTHER" id="PTHR34988">
    <property type="entry name" value="PROTEIN, PUTATIVE-RELATED"/>
    <property type="match status" value="1"/>
</dbReference>
<comment type="caution">
    <text evidence="2">The sequence shown here is derived from an EMBL/GenBank/DDBJ whole genome shotgun (WGS) entry which is preliminary data.</text>
</comment>
<reference evidence="2" key="1">
    <citation type="submission" date="2021-03" db="EMBL/GenBank/DDBJ databases">
        <authorList>
            <person name="Stanton E."/>
        </authorList>
    </citation>
    <scope>NUCLEOTIDE SEQUENCE</scope>
    <source>
        <strain evidence="2">2020EL-00113</strain>
    </source>
</reference>
<dbReference type="EMBL" id="JAGKLY010000001">
    <property type="protein sequence ID" value="MBQ0267266.1"/>
    <property type="molecule type" value="Genomic_DNA"/>
</dbReference>
<dbReference type="SUPFAM" id="SSF117856">
    <property type="entry name" value="AF0104/ALDC/Ptd012-like"/>
    <property type="match status" value="1"/>
</dbReference>
<dbReference type="RefSeq" id="WP_210848023.1">
    <property type="nucleotide sequence ID" value="NZ_JAGKLY010000001.1"/>
</dbReference>
<keyword evidence="2" id="KW-0238">DNA-binding</keyword>
<dbReference type="PANTHER" id="PTHR34988:SF1">
    <property type="entry name" value="DNA-BINDING PROTEIN"/>
    <property type="match status" value="1"/>
</dbReference>
<protein>
    <submittedName>
        <fullName evidence="2">DNA-binding protein</fullName>
    </submittedName>
</protein>
<proteinExistence type="predicted"/>
<dbReference type="InterPro" id="IPR005175">
    <property type="entry name" value="PPC_dom"/>
</dbReference>
<accession>A0A8I2AMT3</accession>
<dbReference type="AlphaFoldDB" id="A0A8I2AMT3"/>
<dbReference type="PROSITE" id="PS51742">
    <property type="entry name" value="PPC"/>
    <property type="match status" value="1"/>
</dbReference>
<feature type="domain" description="PPC" evidence="1">
    <location>
        <begin position="8"/>
        <end position="139"/>
    </location>
</feature>
<sequence>MNQLLSPYSNARFIAIRFVPGEDVILTLRQKIEQYGLQAAFIVSSVGSLTDVALRFAGQENTFQTTGKFEIVSFIGTLDAQGEHLHLSVSDEYGKVLGGHMMPGCTVRTTLELVIGELEKVNFTREPCPLSGYEELIITSR</sequence>
<evidence type="ECO:0000313" key="2">
    <source>
        <dbReference type="EMBL" id="MBQ0267266.1"/>
    </source>
</evidence>
<evidence type="ECO:0000313" key="3">
    <source>
        <dbReference type="Proteomes" id="UP000674270"/>
    </source>
</evidence>
<organism evidence="2 3">
    <name type="scientific">Providencia huaxiensis</name>
    <dbReference type="NCBI Taxonomy" id="2027290"/>
    <lineage>
        <taxon>Bacteria</taxon>
        <taxon>Pseudomonadati</taxon>
        <taxon>Pseudomonadota</taxon>
        <taxon>Gammaproteobacteria</taxon>
        <taxon>Enterobacterales</taxon>
        <taxon>Morganellaceae</taxon>
        <taxon>Providencia</taxon>
    </lineage>
</organism>